<dbReference type="PANTHER" id="PTHR30383">
    <property type="entry name" value="THIOESTERASE 1/PROTEASE 1/LYSOPHOSPHOLIPASE L1"/>
    <property type="match status" value="1"/>
</dbReference>
<keyword evidence="4" id="KW-1185">Reference proteome</keyword>
<dbReference type="InterPro" id="IPR013830">
    <property type="entry name" value="SGNH_hydro"/>
</dbReference>
<feature type="compositionally biased region" description="Low complexity" evidence="1">
    <location>
        <begin position="321"/>
        <end position="354"/>
    </location>
</feature>
<organism evidence="3 4">
    <name type="scientific">Streptomonospora salina</name>
    <dbReference type="NCBI Taxonomy" id="104205"/>
    <lineage>
        <taxon>Bacteria</taxon>
        <taxon>Bacillati</taxon>
        <taxon>Actinomycetota</taxon>
        <taxon>Actinomycetes</taxon>
        <taxon>Streptosporangiales</taxon>
        <taxon>Nocardiopsidaceae</taxon>
        <taxon>Streptomonospora</taxon>
    </lineage>
</organism>
<feature type="region of interest" description="Disordered" evidence="1">
    <location>
        <begin position="282"/>
        <end position="367"/>
    </location>
</feature>
<dbReference type="InterPro" id="IPR036514">
    <property type="entry name" value="SGNH_hydro_sf"/>
</dbReference>
<accession>A0A841E976</accession>
<gene>
    <name evidence="3" type="ORF">HNR25_003307</name>
</gene>
<dbReference type="PANTHER" id="PTHR30383:SF5">
    <property type="entry name" value="SGNH HYDROLASE-TYPE ESTERASE DOMAIN-CONTAINING PROTEIN"/>
    <property type="match status" value="1"/>
</dbReference>
<feature type="compositionally biased region" description="Low complexity" evidence="1">
    <location>
        <begin position="285"/>
        <end position="298"/>
    </location>
</feature>
<name>A0A841E976_9ACTN</name>
<dbReference type="Gene3D" id="3.40.50.1110">
    <property type="entry name" value="SGNH hydrolase"/>
    <property type="match status" value="1"/>
</dbReference>
<comment type="caution">
    <text evidence="3">The sequence shown here is derived from an EMBL/GenBank/DDBJ whole genome shotgun (WGS) entry which is preliminary data.</text>
</comment>
<dbReference type="EMBL" id="JACHLY010000001">
    <property type="protein sequence ID" value="MBB5999556.1"/>
    <property type="molecule type" value="Genomic_DNA"/>
</dbReference>
<dbReference type="InterPro" id="IPR051532">
    <property type="entry name" value="Ester_Hydrolysis_Enzymes"/>
</dbReference>
<evidence type="ECO:0000313" key="4">
    <source>
        <dbReference type="Proteomes" id="UP000578077"/>
    </source>
</evidence>
<dbReference type="CDD" id="cd01836">
    <property type="entry name" value="FeeA_FeeB_like"/>
    <property type="match status" value="1"/>
</dbReference>
<sequence>MMLRAARARRIATATAFGGGGLTLLGASTVGLLYVQARHAVKTVGSTRWQAPRVNGVYGHGGGRPIRFAMMGDSTAAGFAVAEADRTPGSMLASGIAAVADRPVRLRRLARTGAVSAHLPVQLDKLRDHPPDLAVIFIGANDVIRRQRPTEAVAQLRGVVRELVGAGTAVVVGTCPDLGTVQPIGQPLRSLARRASRQLAAAQTIAVVEEGGRAVSLSDLLASDFLAQPEEFFGPDRFHPSAKGYAYAAAAVLPSACAALELLPETAGPAAGIRESPLPVDRAATEAAEAGGSEVSRAGADDRGQAPRGRRWAALVRRPRTAGADRGGARAADAEGTGGDSAAAAGGSGRDAPGYPAPEMSEGSATG</sequence>
<dbReference type="Pfam" id="PF13472">
    <property type="entry name" value="Lipase_GDSL_2"/>
    <property type="match status" value="1"/>
</dbReference>
<feature type="domain" description="SGNH hydrolase-type esterase" evidence="2">
    <location>
        <begin position="71"/>
        <end position="246"/>
    </location>
</feature>
<dbReference type="AlphaFoldDB" id="A0A841E976"/>
<protein>
    <submittedName>
        <fullName evidence="3">Lysophospholipase L1-like esterase</fullName>
    </submittedName>
</protein>
<dbReference type="Proteomes" id="UP000578077">
    <property type="component" value="Unassembled WGS sequence"/>
</dbReference>
<dbReference type="SUPFAM" id="SSF52266">
    <property type="entry name" value="SGNH hydrolase"/>
    <property type="match status" value="1"/>
</dbReference>
<evidence type="ECO:0000256" key="1">
    <source>
        <dbReference type="SAM" id="MobiDB-lite"/>
    </source>
</evidence>
<evidence type="ECO:0000313" key="3">
    <source>
        <dbReference type="EMBL" id="MBB5999556.1"/>
    </source>
</evidence>
<reference evidence="3 4" key="1">
    <citation type="submission" date="2020-08" db="EMBL/GenBank/DDBJ databases">
        <title>Sequencing the genomes of 1000 actinobacteria strains.</title>
        <authorList>
            <person name="Klenk H.-P."/>
        </authorList>
    </citation>
    <scope>NUCLEOTIDE SEQUENCE [LARGE SCALE GENOMIC DNA]</scope>
    <source>
        <strain evidence="3 4">DSM 44593</strain>
    </source>
</reference>
<dbReference type="GO" id="GO:0004622">
    <property type="term" value="F:phosphatidylcholine lysophospholipase activity"/>
    <property type="evidence" value="ECO:0007669"/>
    <property type="project" value="TreeGrafter"/>
</dbReference>
<proteinExistence type="predicted"/>
<evidence type="ECO:0000259" key="2">
    <source>
        <dbReference type="Pfam" id="PF13472"/>
    </source>
</evidence>